<dbReference type="Gene3D" id="2.30.30.750">
    <property type="match status" value="1"/>
</dbReference>
<organism evidence="4 5">
    <name type="scientific">Reticulomyxa filosa</name>
    <dbReference type="NCBI Taxonomy" id="46433"/>
    <lineage>
        <taxon>Eukaryota</taxon>
        <taxon>Sar</taxon>
        <taxon>Rhizaria</taxon>
        <taxon>Retaria</taxon>
        <taxon>Foraminifera</taxon>
        <taxon>Monothalamids</taxon>
        <taxon>Reticulomyxidae</taxon>
        <taxon>Reticulomyxa</taxon>
    </lineage>
</organism>
<dbReference type="InterPro" id="IPR041385">
    <property type="entry name" value="SH3_12"/>
</dbReference>
<evidence type="ECO:0000313" key="4">
    <source>
        <dbReference type="EMBL" id="ETO03272.1"/>
    </source>
</evidence>
<sequence length="483" mass="55436">ALKYFSFENTAALVDITPSVLSRICGVIIVRHYDEELEIGLKIKLTAQQLITPEYVRAIPSASSFSHDRNSSERYQIEFSQKCVDLLIKYKQQFPLVFELLDTTTEFNNQSLCFVLKNNHNILKRCLNVLFFGFSFFFKKKNCFYVFLPPPSPFKKKKKTSLADVPEKDSKKLDVSEEKSGPSLHSQDNGRTDTRKEDSQKSTHTEETKRQNHEKHTKLKPPSGNHPKKKSKKTMARREDTEVVSDSEPDETLSISHSSASPSPSPNDEEKEKKKQLKQIQQAEGFQYLVGIVKWLKQQEIAQLPLIEMDAVVLEKDTIFAVQNTADHYYKEQMQKQPRRVKLLKAAMADVYPSDPNIAWSPSSGNQNYRLGDRVCSLRSDFGIPFGALGTVVGIHRDFLEVITDRVVASGTTLHNRCSDNRGDNTFIFFFCHCIKFPTIISFHMQNKIHNLQFFLKQEISLYANNCYSICFIKLCYLSKTNQ</sequence>
<proteinExistence type="predicted"/>
<evidence type="ECO:0000313" key="5">
    <source>
        <dbReference type="Proteomes" id="UP000023152"/>
    </source>
</evidence>
<dbReference type="Pfam" id="PF18129">
    <property type="entry name" value="SH3_12"/>
    <property type="match status" value="1"/>
</dbReference>
<feature type="domain" description="Exoribonuclease Xrn1 D2/D3" evidence="3">
    <location>
        <begin position="4"/>
        <end position="108"/>
    </location>
</feature>
<comment type="caution">
    <text evidence="4">The sequence shown here is derived from an EMBL/GenBank/DDBJ whole genome shotgun (WGS) entry which is preliminary data.</text>
</comment>
<dbReference type="Proteomes" id="UP000023152">
    <property type="component" value="Unassembled WGS sequence"/>
</dbReference>
<gene>
    <name evidence="4" type="ORF">RFI_34138</name>
</gene>
<feature type="domain" description="5'-3' exoribonuclease 1 SH3-like" evidence="2">
    <location>
        <begin position="367"/>
        <end position="423"/>
    </location>
</feature>
<feature type="non-terminal residue" evidence="4">
    <location>
        <position position="1"/>
    </location>
</feature>
<feature type="compositionally biased region" description="Basic residues" evidence="1">
    <location>
        <begin position="226"/>
        <end position="235"/>
    </location>
</feature>
<dbReference type="InterPro" id="IPR041106">
    <property type="entry name" value="XRN1_D2_D3"/>
</dbReference>
<dbReference type="Pfam" id="PF18334">
    <property type="entry name" value="XRN1_D2_D3"/>
    <property type="match status" value="1"/>
</dbReference>
<dbReference type="InterPro" id="IPR047008">
    <property type="entry name" value="XRN1_SH3_sf"/>
</dbReference>
<feature type="compositionally biased region" description="Basic and acidic residues" evidence="1">
    <location>
        <begin position="188"/>
        <end position="211"/>
    </location>
</feature>
<evidence type="ECO:0000259" key="3">
    <source>
        <dbReference type="Pfam" id="PF18334"/>
    </source>
</evidence>
<feature type="region of interest" description="Disordered" evidence="1">
    <location>
        <begin position="155"/>
        <end position="278"/>
    </location>
</feature>
<name>X6LQ54_RETFI</name>
<evidence type="ECO:0000259" key="2">
    <source>
        <dbReference type="Pfam" id="PF18129"/>
    </source>
</evidence>
<keyword evidence="5" id="KW-1185">Reference proteome</keyword>
<dbReference type="EMBL" id="ASPP01033782">
    <property type="protein sequence ID" value="ETO03272.1"/>
    <property type="molecule type" value="Genomic_DNA"/>
</dbReference>
<feature type="compositionally biased region" description="Basic and acidic residues" evidence="1">
    <location>
        <begin position="165"/>
        <end position="180"/>
    </location>
</feature>
<accession>X6LQ54</accession>
<dbReference type="AlphaFoldDB" id="X6LQ54"/>
<feature type="compositionally biased region" description="Acidic residues" evidence="1">
    <location>
        <begin position="242"/>
        <end position="251"/>
    </location>
</feature>
<reference evidence="4 5" key="1">
    <citation type="journal article" date="2013" name="Curr. Biol.">
        <title>The Genome of the Foraminiferan Reticulomyxa filosa.</title>
        <authorList>
            <person name="Glockner G."/>
            <person name="Hulsmann N."/>
            <person name="Schleicher M."/>
            <person name="Noegel A.A."/>
            <person name="Eichinger L."/>
            <person name="Gallinger C."/>
            <person name="Pawlowski J."/>
            <person name="Sierra R."/>
            <person name="Euteneuer U."/>
            <person name="Pillet L."/>
            <person name="Moustafa A."/>
            <person name="Platzer M."/>
            <person name="Groth M."/>
            <person name="Szafranski K."/>
            <person name="Schliwa M."/>
        </authorList>
    </citation>
    <scope>NUCLEOTIDE SEQUENCE [LARGE SCALE GENOMIC DNA]</scope>
</reference>
<protein>
    <submittedName>
        <fullName evidence="4">Uncharacterized protein</fullName>
    </submittedName>
</protein>
<dbReference type="OrthoDB" id="372487at2759"/>
<evidence type="ECO:0000256" key="1">
    <source>
        <dbReference type="SAM" id="MobiDB-lite"/>
    </source>
</evidence>